<dbReference type="EMBL" id="SNRW01026474">
    <property type="protein sequence ID" value="KAA6360770.1"/>
    <property type="molecule type" value="Genomic_DNA"/>
</dbReference>
<name>A0A5J4TS26_9EUKA</name>
<organism evidence="2 3">
    <name type="scientific">Streblomastix strix</name>
    <dbReference type="NCBI Taxonomy" id="222440"/>
    <lineage>
        <taxon>Eukaryota</taxon>
        <taxon>Metamonada</taxon>
        <taxon>Preaxostyla</taxon>
        <taxon>Oxymonadida</taxon>
        <taxon>Streblomastigidae</taxon>
        <taxon>Streblomastix</taxon>
    </lineage>
</organism>
<dbReference type="PANTHER" id="PTHR46060:SF1">
    <property type="entry name" value="MARINER MOS1 TRANSPOSASE-LIKE PROTEIN"/>
    <property type="match status" value="1"/>
</dbReference>
<dbReference type="Pfam" id="PF13358">
    <property type="entry name" value="DDE_3"/>
    <property type="match status" value="1"/>
</dbReference>
<accession>A0A5J4TS26</accession>
<dbReference type="GO" id="GO:0003676">
    <property type="term" value="F:nucleic acid binding"/>
    <property type="evidence" value="ECO:0007669"/>
    <property type="project" value="InterPro"/>
</dbReference>
<gene>
    <name evidence="2" type="ORF">EZS28_043703</name>
</gene>
<reference evidence="2 3" key="1">
    <citation type="submission" date="2019-03" db="EMBL/GenBank/DDBJ databases">
        <title>Single cell metagenomics reveals metabolic interactions within the superorganism composed of flagellate Streblomastix strix and complex community of Bacteroidetes bacteria on its surface.</title>
        <authorList>
            <person name="Treitli S.C."/>
            <person name="Kolisko M."/>
            <person name="Husnik F."/>
            <person name="Keeling P."/>
            <person name="Hampl V."/>
        </authorList>
    </citation>
    <scope>NUCLEOTIDE SEQUENCE [LARGE SCALE GENOMIC DNA]</scope>
    <source>
        <strain evidence="2">ST1C</strain>
    </source>
</reference>
<dbReference type="Gene3D" id="3.30.420.10">
    <property type="entry name" value="Ribonuclease H-like superfamily/Ribonuclease H"/>
    <property type="match status" value="1"/>
</dbReference>
<evidence type="ECO:0000313" key="2">
    <source>
        <dbReference type="EMBL" id="KAA6360770.1"/>
    </source>
</evidence>
<sequence length="320" mass="37269">MEEKVSLKRIDWIRFRSVAEDYFRRNINFEAYYEQKKITYGGMCPERDTLYRWERAFRESGNIVYYIKASCAPQIRGLATQILTLVEQNSYKSLKRMAEIINRSRQTIANVIPRDLKLIRVSIRWILHILSRSNLDDRIEASNCLISHLWQMQKIKYAGFVTGDETWLFLDNPSNSQWIDINESRPTAPRKAIGAQKVMLTVFFGADRIWLINAISQKKSVTSITFINDILTPLLQSIRSSNPELKQIYIYFDNASSHNSHATTQFLEENKIIRIAHPPYSPDLSPCDYFLFGYLKRILQGNTFKTVEEAVDAASKILYS</sequence>
<evidence type="ECO:0000259" key="1">
    <source>
        <dbReference type="Pfam" id="PF13358"/>
    </source>
</evidence>
<protein>
    <submittedName>
        <fullName evidence="2">Putative mariner transposase</fullName>
    </submittedName>
</protein>
<dbReference type="InterPro" id="IPR052709">
    <property type="entry name" value="Transposase-MT_Hybrid"/>
</dbReference>
<dbReference type="InterPro" id="IPR036397">
    <property type="entry name" value="RNaseH_sf"/>
</dbReference>
<dbReference type="OrthoDB" id="10017160at2759"/>
<evidence type="ECO:0000313" key="3">
    <source>
        <dbReference type="Proteomes" id="UP000324800"/>
    </source>
</evidence>
<feature type="domain" description="Tc1-like transposase DDE" evidence="1">
    <location>
        <begin position="207"/>
        <end position="309"/>
    </location>
</feature>
<dbReference type="AlphaFoldDB" id="A0A5J4TS26"/>
<feature type="non-terminal residue" evidence="2">
    <location>
        <position position="320"/>
    </location>
</feature>
<comment type="caution">
    <text evidence="2">The sequence shown here is derived from an EMBL/GenBank/DDBJ whole genome shotgun (WGS) entry which is preliminary data.</text>
</comment>
<dbReference type="PANTHER" id="PTHR46060">
    <property type="entry name" value="MARINER MOS1 TRANSPOSASE-LIKE PROTEIN"/>
    <property type="match status" value="1"/>
</dbReference>
<proteinExistence type="predicted"/>
<dbReference type="Proteomes" id="UP000324800">
    <property type="component" value="Unassembled WGS sequence"/>
</dbReference>
<dbReference type="InterPro" id="IPR038717">
    <property type="entry name" value="Tc1-like_DDE_dom"/>
</dbReference>